<dbReference type="EMBL" id="JAFITR010000121">
    <property type="protein sequence ID" value="MBN4067361.1"/>
    <property type="molecule type" value="Genomic_DNA"/>
</dbReference>
<dbReference type="Proteomes" id="UP000722121">
    <property type="component" value="Unassembled WGS sequence"/>
</dbReference>
<organism evidence="2 3">
    <name type="scientific">Simkania negevensis</name>
    <dbReference type="NCBI Taxonomy" id="83561"/>
    <lineage>
        <taxon>Bacteria</taxon>
        <taxon>Pseudomonadati</taxon>
        <taxon>Chlamydiota</taxon>
        <taxon>Chlamydiia</taxon>
        <taxon>Parachlamydiales</taxon>
        <taxon>Simkaniaceae</taxon>
        <taxon>Simkania</taxon>
    </lineage>
</organism>
<keyword evidence="3" id="KW-1185">Reference proteome</keyword>
<evidence type="ECO:0000313" key="2">
    <source>
        <dbReference type="EMBL" id="MBN4067361.1"/>
    </source>
</evidence>
<dbReference type="InterPro" id="IPR002123">
    <property type="entry name" value="Plipid/glycerol_acylTrfase"/>
</dbReference>
<dbReference type="Pfam" id="PF01553">
    <property type="entry name" value="Acyltransferase"/>
    <property type="match status" value="1"/>
</dbReference>
<feature type="domain" description="Phospholipid/glycerol acyltransferase" evidence="1">
    <location>
        <begin position="109"/>
        <end position="257"/>
    </location>
</feature>
<accession>A0ABS3ARK6</accession>
<evidence type="ECO:0000313" key="3">
    <source>
        <dbReference type="Proteomes" id="UP000722121"/>
    </source>
</evidence>
<gene>
    <name evidence="2" type="ORF">JYU14_04685</name>
</gene>
<keyword evidence="2" id="KW-0808">Transferase</keyword>
<sequence>MSLSQYTGLINDSDLPAEIKTILLRLATDYALAQQNRKEIVQDSLPLFKQLVFLVQKQFKTPYIFAPYHKAIREPINYQLFGVEFFRSFVDMDRSTLSDADNLKQIEVHLQRGDNVVLFSNHQSEADPQILYLLLEKKYLHLAQEMIFVAGHKVTTDILAAPFSMGCNLICIYSKKHIDFPPELKLAKQRHNQKTMKLMGSLLKEGGKCIYVAPSGGRDRRNSKGVIDIAPFDAQSVEMFRLIASQAKTTTHFYPLALATYDILPPPAEVESKLGEERKAQYSPVHLSFGKEIDMNHFPGNEETDRHKKREVLAQHIWSLVNNAYQQFP</sequence>
<name>A0ABS3ARK6_9BACT</name>
<evidence type="ECO:0000259" key="1">
    <source>
        <dbReference type="Pfam" id="PF01553"/>
    </source>
</evidence>
<comment type="caution">
    <text evidence="2">The sequence shown here is derived from an EMBL/GenBank/DDBJ whole genome shotgun (WGS) entry which is preliminary data.</text>
</comment>
<dbReference type="SUPFAM" id="SSF69593">
    <property type="entry name" value="Glycerol-3-phosphate (1)-acyltransferase"/>
    <property type="match status" value="1"/>
</dbReference>
<dbReference type="PANTHER" id="PTHR35695">
    <property type="entry name" value="GLYCEROL-3-PHOSPHATE ACYLTRANSFERASE, CHLOROPLASTIC"/>
    <property type="match status" value="1"/>
</dbReference>
<dbReference type="GO" id="GO:0016746">
    <property type="term" value="F:acyltransferase activity"/>
    <property type="evidence" value="ECO:0007669"/>
    <property type="project" value="UniProtKB-KW"/>
</dbReference>
<protein>
    <submittedName>
        <fullName evidence="2">1-acyl-sn-glycerol-3-phosphate acyltransferase</fullName>
    </submittedName>
</protein>
<dbReference type="PANTHER" id="PTHR35695:SF1">
    <property type="entry name" value="GLYCEROL-3-PHOSPHATE ACYLTRANSFERASE, CHLOROPLASTIC"/>
    <property type="match status" value="1"/>
</dbReference>
<dbReference type="PIRSF" id="PIRSF000431">
    <property type="entry name" value="Glycerol-3-P_O-acyltransfrase"/>
    <property type="match status" value="1"/>
</dbReference>
<keyword evidence="2" id="KW-0012">Acyltransferase</keyword>
<reference evidence="2 3" key="1">
    <citation type="submission" date="2021-02" db="EMBL/GenBank/DDBJ databases">
        <title>Activity-based single-cell genomes from oceanic crustal fluid captures similar information to metagenomic and metatranscriptomic surveys with orders of magnitude less sampling.</title>
        <authorList>
            <person name="D'Angelo T.S."/>
            <person name="Orcutt B.N."/>
        </authorList>
    </citation>
    <scope>NUCLEOTIDE SEQUENCE [LARGE SCALE GENOMIC DNA]</scope>
    <source>
        <strain evidence="2">AH-315-G07</strain>
    </source>
</reference>
<dbReference type="Gene3D" id="3.40.1130.10">
    <property type="entry name" value="Glycerol-3-phosphate (1)-acyltransferase"/>
    <property type="match status" value="1"/>
</dbReference>
<proteinExistence type="predicted"/>
<dbReference type="InterPro" id="IPR016222">
    <property type="entry name" value="G3P_O-acylTrfase_chlp"/>
</dbReference>